<sequence length="1045" mass="110051">MQTAGQPGGKTLILRPRLFEVTVAPVALSADDPRLVAAGGSGAGGVIECVPPWNGAAHASGAVYELVDGHLARLPAPAVAPFAKADMSHAVLEALNGNGNGNGRLLAADVTSAEVELALVAMRHLTAGGLKSLMQKAVRFHAKQVELAQGLQCSAALVAAACAALLFADKGTFSPELQLFTRGGTAAFKRIAVIVLEDAWPEEVAGAVGQHGGTSTSTAVCALTTLALAMQRMHRYEPPREAIVAALRLVARAALSPTILAWRTEDTSQAQVSLSCTSQAALGRAAFLMRAVRSFESDMAMFETVAKLSSRGSLPVRRTVEAPALMPYCHMVDHHCYRGIAHTLNGGGATFASRFSTLFNTVTGSNPRRTVTKGFESRPAVQRARFAQRCVLRFVMRSPRAVLPPPQCLSSAEVVVSLQLDPGVLAAAVGPIKLKIKEGGSSRRVREVVVMLGVSTPEDEIVMLPPARATRDLFGSLSDAERSEAIACLRARPSLPAKSPLLPPGGHAATFLHGCWCLDGEPWADVVARGSELSVPLVIPPAWAAGGALDLTKPLPADDDALADALSVMGTGCVPRAKQLVIALFASVPATVALRAASMLRQQWQTVAMPTPALSGGLGSDQLAAYNGDWDAYRLLVLLSRLVPGALRPAMPPTFIIPEARLLRVAERWAMVGARMSGGLAADNEIEAADAGPADGTVPSPCSGEETAADASPPPPPPPLHANALVSSLKEAMGSTLSAEVEVLHLLRELGRVDMTIELLKESGAGRVVHDLKKDRGASEAVRGCASALVDRWKASVAAEKATSVAALGGADRIDGTGIDGTGSTGGARGDKTVRDDDQTASDITWETHPKWSSCGKRAAARLMEHQQVAVARMHRRDETADGCGHFLILDTGLGKTVTSLVYAYRWLCKYGGAVRRIIWVTPAGTVDNLLEQLKKTWGAPVWNVPRVSSAKTLKSGELTHLQLVDFAVNVIHADHLRSAIDQGLTEQATSSFLIFDEVDDMYAPTLRTSAARSLAGLAPKFVAQTATPMRRNESQVKGEGEGRG</sequence>
<feature type="compositionally biased region" description="Gly residues" evidence="2">
    <location>
        <begin position="818"/>
        <end position="828"/>
    </location>
</feature>
<name>A0A7S2DLB5_9EUKA</name>
<dbReference type="SUPFAM" id="SSF52540">
    <property type="entry name" value="P-loop containing nucleoside triphosphate hydrolases"/>
    <property type="match status" value="1"/>
</dbReference>
<feature type="compositionally biased region" description="Basic and acidic residues" evidence="2">
    <location>
        <begin position="829"/>
        <end position="838"/>
    </location>
</feature>
<comment type="subcellular location">
    <subcellularLocation>
        <location evidence="1">Nucleus</location>
    </subcellularLocation>
</comment>
<dbReference type="InterPro" id="IPR027417">
    <property type="entry name" value="P-loop_NTPase"/>
</dbReference>
<dbReference type="GO" id="GO:0005634">
    <property type="term" value="C:nucleus"/>
    <property type="evidence" value="ECO:0007669"/>
    <property type="project" value="UniProtKB-SubCell"/>
</dbReference>
<evidence type="ECO:0000256" key="1">
    <source>
        <dbReference type="PROSITE-ProRule" id="PRU00649"/>
    </source>
</evidence>
<organism evidence="4">
    <name type="scientific">Haptolina brevifila</name>
    <dbReference type="NCBI Taxonomy" id="156173"/>
    <lineage>
        <taxon>Eukaryota</taxon>
        <taxon>Haptista</taxon>
        <taxon>Haptophyta</taxon>
        <taxon>Prymnesiophyceae</taxon>
        <taxon>Prymnesiales</taxon>
        <taxon>Prymnesiaceae</taxon>
        <taxon>Haptolina</taxon>
    </lineage>
</organism>
<dbReference type="InterPro" id="IPR035441">
    <property type="entry name" value="TFIIS/LEDGF_dom_sf"/>
</dbReference>
<feature type="region of interest" description="Disordered" evidence="2">
    <location>
        <begin position="690"/>
        <end position="721"/>
    </location>
</feature>
<evidence type="ECO:0000259" key="3">
    <source>
        <dbReference type="PROSITE" id="PS51319"/>
    </source>
</evidence>
<dbReference type="Gene3D" id="3.40.50.300">
    <property type="entry name" value="P-loop containing nucleotide triphosphate hydrolases"/>
    <property type="match status" value="1"/>
</dbReference>
<dbReference type="SUPFAM" id="SSF47676">
    <property type="entry name" value="Conserved domain common to transcription factors TFIIS, elongin A, CRSP70"/>
    <property type="match status" value="1"/>
</dbReference>
<dbReference type="PROSITE" id="PS51319">
    <property type="entry name" value="TFIIS_N"/>
    <property type="match status" value="1"/>
</dbReference>
<keyword evidence="1" id="KW-0539">Nucleus</keyword>
<gene>
    <name evidence="4" type="ORF">CBRE1094_LOCUS18399</name>
</gene>
<evidence type="ECO:0000256" key="2">
    <source>
        <dbReference type="SAM" id="MobiDB-lite"/>
    </source>
</evidence>
<dbReference type="InterPro" id="IPR017923">
    <property type="entry name" value="TFIIS_N"/>
</dbReference>
<dbReference type="Gene3D" id="1.20.930.10">
    <property type="entry name" value="Conserved domain common to transcription factors TFIIS, elongin A, CRSP70"/>
    <property type="match status" value="1"/>
</dbReference>
<feature type="region of interest" description="Disordered" evidence="2">
    <location>
        <begin position="818"/>
        <end position="843"/>
    </location>
</feature>
<reference evidence="4" key="1">
    <citation type="submission" date="2021-01" db="EMBL/GenBank/DDBJ databases">
        <authorList>
            <person name="Corre E."/>
            <person name="Pelletier E."/>
            <person name="Niang G."/>
            <person name="Scheremetjew M."/>
            <person name="Finn R."/>
            <person name="Kale V."/>
            <person name="Holt S."/>
            <person name="Cochrane G."/>
            <person name="Meng A."/>
            <person name="Brown T."/>
            <person name="Cohen L."/>
        </authorList>
    </citation>
    <scope>NUCLEOTIDE SEQUENCE</scope>
    <source>
        <strain evidence="4">UTEX LB 985</strain>
    </source>
</reference>
<dbReference type="AlphaFoldDB" id="A0A7S2DLB5"/>
<feature type="domain" description="TFIIS N-terminal" evidence="3">
    <location>
        <begin position="724"/>
        <end position="800"/>
    </location>
</feature>
<accession>A0A7S2DLB5</accession>
<dbReference type="EMBL" id="HBGU01033678">
    <property type="protein sequence ID" value="CAD9457554.1"/>
    <property type="molecule type" value="Transcribed_RNA"/>
</dbReference>
<proteinExistence type="predicted"/>
<evidence type="ECO:0000313" key="4">
    <source>
        <dbReference type="EMBL" id="CAD9457554.1"/>
    </source>
</evidence>
<dbReference type="Pfam" id="PF08711">
    <property type="entry name" value="Med26"/>
    <property type="match status" value="1"/>
</dbReference>
<protein>
    <recommendedName>
        <fullName evidence="3">TFIIS N-terminal domain-containing protein</fullName>
    </recommendedName>
</protein>